<evidence type="ECO:0000313" key="3">
    <source>
        <dbReference type="Proteomes" id="UP001396334"/>
    </source>
</evidence>
<dbReference type="Proteomes" id="UP001396334">
    <property type="component" value="Unassembled WGS sequence"/>
</dbReference>
<keyword evidence="3" id="KW-1185">Reference proteome</keyword>
<name>A0ABR2RNM5_9ROSI</name>
<feature type="compositionally biased region" description="Basic and acidic residues" evidence="1">
    <location>
        <begin position="1"/>
        <end position="10"/>
    </location>
</feature>
<evidence type="ECO:0000313" key="2">
    <source>
        <dbReference type="EMBL" id="KAK9014359.1"/>
    </source>
</evidence>
<comment type="caution">
    <text evidence="2">The sequence shown here is derived from an EMBL/GenBank/DDBJ whole genome shotgun (WGS) entry which is preliminary data.</text>
</comment>
<evidence type="ECO:0000256" key="1">
    <source>
        <dbReference type="SAM" id="MobiDB-lite"/>
    </source>
</evidence>
<gene>
    <name evidence="2" type="ORF">V6N11_005520</name>
</gene>
<feature type="region of interest" description="Disordered" evidence="1">
    <location>
        <begin position="1"/>
        <end position="26"/>
    </location>
</feature>
<sequence length="80" mass="9385">MAGARRERIDGGSLSPRTAGRPIPRREQPRVNCLRFIVLERIQVLVDDFVRMRRKGFGHPRERCELYAFVLHVHVCFVQL</sequence>
<proteinExistence type="predicted"/>
<reference evidence="2 3" key="1">
    <citation type="journal article" date="2024" name="G3 (Bethesda)">
        <title>Genome assembly of Hibiscus sabdariffa L. provides insights into metabolisms of medicinal natural products.</title>
        <authorList>
            <person name="Kim T."/>
        </authorList>
    </citation>
    <scope>NUCLEOTIDE SEQUENCE [LARGE SCALE GENOMIC DNA]</scope>
    <source>
        <strain evidence="2">TK-2024</strain>
        <tissue evidence="2">Old leaves</tissue>
    </source>
</reference>
<accession>A0ABR2RNM5</accession>
<dbReference type="EMBL" id="JBBPBN010000021">
    <property type="protein sequence ID" value="KAK9014359.1"/>
    <property type="molecule type" value="Genomic_DNA"/>
</dbReference>
<protein>
    <submittedName>
        <fullName evidence="2">Uncharacterized protein</fullName>
    </submittedName>
</protein>
<organism evidence="2 3">
    <name type="scientific">Hibiscus sabdariffa</name>
    <name type="common">roselle</name>
    <dbReference type="NCBI Taxonomy" id="183260"/>
    <lineage>
        <taxon>Eukaryota</taxon>
        <taxon>Viridiplantae</taxon>
        <taxon>Streptophyta</taxon>
        <taxon>Embryophyta</taxon>
        <taxon>Tracheophyta</taxon>
        <taxon>Spermatophyta</taxon>
        <taxon>Magnoliopsida</taxon>
        <taxon>eudicotyledons</taxon>
        <taxon>Gunneridae</taxon>
        <taxon>Pentapetalae</taxon>
        <taxon>rosids</taxon>
        <taxon>malvids</taxon>
        <taxon>Malvales</taxon>
        <taxon>Malvaceae</taxon>
        <taxon>Malvoideae</taxon>
        <taxon>Hibiscus</taxon>
    </lineage>
</organism>